<dbReference type="GO" id="GO:0007266">
    <property type="term" value="P:Rho protein signal transduction"/>
    <property type="evidence" value="ECO:0007669"/>
    <property type="project" value="TreeGrafter"/>
</dbReference>
<dbReference type="PANTHER" id="PTHR13217">
    <property type="entry name" value="PLECKSTRIN HOMOLOGY DOMAIN-CONTAINING FAMILY G MEMBER 7"/>
    <property type="match status" value="1"/>
</dbReference>
<protein>
    <recommendedName>
        <fullName evidence="2">DH domain-containing protein</fullName>
    </recommendedName>
</protein>
<evidence type="ECO:0000256" key="1">
    <source>
        <dbReference type="SAM" id="MobiDB-lite"/>
    </source>
</evidence>
<dbReference type="SMART" id="SM00325">
    <property type="entry name" value="RhoGEF"/>
    <property type="match status" value="1"/>
</dbReference>
<dbReference type="Pfam" id="PF00621">
    <property type="entry name" value="RhoGEF"/>
    <property type="match status" value="1"/>
</dbReference>
<dbReference type="PROSITE" id="PS50010">
    <property type="entry name" value="DH_2"/>
    <property type="match status" value="1"/>
</dbReference>
<name>A0AA84ZAZ0_9TREM</name>
<organism evidence="3 4">
    <name type="scientific">Schistosoma margrebowiei</name>
    <dbReference type="NCBI Taxonomy" id="48269"/>
    <lineage>
        <taxon>Eukaryota</taxon>
        <taxon>Metazoa</taxon>
        <taxon>Spiralia</taxon>
        <taxon>Lophotrochozoa</taxon>
        <taxon>Platyhelminthes</taxon>
        <taxon>Trematoda</taxon>
        <taxon>Digenea</taxon>
        <taxon>Strigeidida</taxon>
        <taxon>Schistosomatoidea</taxon>
        <taxon>Schistosomatidae</taxon>
        <taxon>Schistosoma</taxon>
    </lineage>
</organism>
<feature type="compositionally biased region" description="Low complexity" evidence="1">
    <location>
        <begin position="203"/>
        <end position="218"/>
    </location>
</feature>
<dbReference type="InterPro" id="IPR000219">
    <property type="entry name" value="DH_dom"/>
</dbReference>
<dbReference type="SUPFAM" id="SSF48065">
    <property type="entry name" value="DBL homology domain (DH-domain)"/>
    <property type="match status" value="1"/>
</dbReference>
<dbReference type="Gene3D" id="1.20.900.10">
    <property type="entry name" value="Dbl homology (DH) domain"/>
    <property type="match status" value="1"/>
</dbReference>
<dbReference type="SUPFAM" id="SSF50729">
    <property type="entry name" value="PH domain-like"/>
    <property type="match status" value="1"/>
</dbReference>
<evidence type="ECO:0000313" key="4">
    <source>
        <dbReference type="WBParaSite" id="SMRG1_22010.2"/>
    </source>
</evidence>
<dbReference type="InterPro" id="IPR035899">
    <property type="entry name" value="DBL_dom_sf"/>
</dbReference>
<dbReference type="InterPro" id="IPR040181">
    <property type="entry name" value="PKHG5/7"/>
</dbReference>
<feature type="domain" description="DH" evidence="2">
    <location>
        <begin position="485"/>
        <end position="676"/>
    </location>
</feature>
<dbReference type="WBParaSite" id="SMRG1_22010.2">
    <property type="protein sequence ID" value="SMRG1_22010.2"/>
    <property type="gene ID" value="SMRG1_22010"/>
</dbReference>
<dbReference type="Proteomes" id="UP000050790">
    <property type="component" value="Unassembled WGS sequence"/>
</dbReference>
<feature type="region of interest" description="Disordered" evidence="1">
    <location>
        <begin position="194"/>
        <end position="229"/>
    </location>
</feature>
<dbReference type="GO" id="GO:0005085">
    <property type="term" value="F:guanyl-nucleotide exchange factor activity"/>
    <property type="evidence" value="ECO:0007669"/>
    <property type="project" value="InterPro"/>
</dbReference>
<dbReference type="PANTHER" id="PTHR13217:SF11">
    <property type="entry name" value="PLECKSTRIN HOMOLOGY DOMAIN-CONTAINING FAMILY G MEMBER 5"/>
    <property type="match status" value="1"/>
</dbReference>
<evidence type="ECO:0000259" key="2">
    <source>
        <dbReference type="PROSITE" id="PS50010"/>
    </source>
</evidence>
<evidence type="ECO:0000313" key="3">
    <source>
        <dbReference type="Proteomes" id="UP000050790"/>
    </source>
</evidence>
<proteinExistence type="predicted"/>
<accession>A0AA84ZAZ0</accession>
<sequence>MLSSVVISKSQPSLLLSTTSEETLTSSSILSSNDTNNMNIAKNDSNYNQLKEINKINVKLRRKSMNRSLLLLSSLSLSDHSYYIHKINQHNKNQLSHYFNRSSSISSPSASASASPSSLLSNRVKHINPTLNWYSLALRLKQRTRYYNDINTKNSKLLNSSYNDDNDNDNEIFIQNTKSNSFYNKQLSENLIQLPPPSALSSQRQLEQLNKQRQQQQKQKQRKQHSKSWNDKKLAQNLLLEEWKRKSDTVQHCNNIEDVSLSTKMFTVRFWNGDEIKLHPLPSDKLEDVIRPHLSDLTIPIQCIDLANKEFIPWETPTSQLSSKTLLIKKIHKNKFTSTGIHLTNTKKLERRSVPLFDPTSDALKNWFEFYKKSNSLNSYSLSDQLINECLSELNPNVLVNLLSGRQKIPDGNSTTSIPLTTTLNSEKAIRQKSNSYSRIEDSQHQNMPNSQQFDSQDLASLFFIEESWEQIVKSSSKMTKQQQKRQSAIWEFIYTEANYLKYLRTIIDYYLSPFLEIREYLFENLDIGWIFGNIEEIFKANIKLWLQYLIEPLKEIRCNGDVFTPIIFKSAITHIPDLLSVYKKYYVNLSRCRSYTQEAVRQCTNFCIFLEWADQQGHDHREPLWDQLTKPTTRLTQYRLLMESIRKNCCNSIEEQEVNEMYKSISDFIEEINQHMMTETKTWESLEMLASKLICYDFLDNSIDDYTQLISDYTRFKFSILSPIKLPTPVIIFNDYNIIQQTIPSCTKSLAFLRNRRLSGSSLFTSNNSIRNSRTISNPTTISCNRSDSGIGDCNPTLSKSSTISTDNISPLHLKQRSRIYSLTNPMNESNSFPVMLSRITEGNGLQKSISIDTELSDSFTYDWSDIYCRRTIQRTVLYGGNLRFKEPSNRSVETVCHILTDLFLITKQHKKDGNDYWKLLKSPIRLDKLIIQRGRETGVFGCAILDDFHNIANLYIFSAGSKCDEWIAQIESAKENYRKLMEPEVLVAQPLMKHQRDDLSTIIMSPDSICNSDNTSELHNQSYGCNNDYFIDSIPTTTTTATTINTIDSSKKNTIEGNKRNVFFNSQSSLLENINCNQINNNQTDSMCIIDKRIRSINSPTTIISNHQRSSSRSCNSTTIQSDSTKMIQSTSVKNLFSSNNLDHDQLNLSINQFHPSKSITISPLKRDVVKKFFLPSNQNGQKYYLINQQIESRSSASSSLSTNLNKQQFQFRSSNIDLHKLIDDTIPPNYQSSKFISSSINNHNHHHNDDYQPFIIDKKSSNSTLSLSSTTTTSSSLSKSEMKIHLNQPSIMICKVKSDSDEIINNNNNDNDNNNQYLLSTNLQRQSVHQSLLNIERSDSSEDQITIKL</sequence>
<reference evidence="4" key="1">
    <citation type="submission" date="2023-11" db="UniProtKB">
        <authorList>
            <consortium name="WormBaseParasite"/>
        </authorList>
    </citation>
    <scope>IDENTIFICATION</scope>
</reference>